<evidence type="ECO:0000259" key="9">
    <source>
        <dbReference type="PROSITE" id="PS51294"/>
    </source>
</evidence>
<dbReference type="InterPro" id="IPR017884">
    <property type="entry name" value="SANT_dom"/>
</dbReference>
<feature type="region of interest" description="Disordered" evidence="6">
    <location>
        <begin position="199"/>
        <end position="296"/>
    </location>
</feature>
<dbReference type="PANTHER" id="PTHR44191">
    <property type="entry name" value="TRANSCRIPTION FACTOR KUA1"/>
    <property type="match status" value="1"/>
</dbReference>
<feature type="region of interest" description="Disordered" evidence="6">
    <location>
        <begin position="1"/>
        <end position="67"/>
    </location>
</feature>
<reference evidence="10 11" key="1">
    <citation type="journal article" date="2024" name="Nat. Commun.">
        <title>Phylogenomics reveals the evolutionary origins of lichenization in chlorophyte algae.</title>
        <authorList>
            <person name="Puginier C."/>
            <person name="Libourel C."/>
            <person name="Otte J."/>
            <person name="Skaloud P."/>
            <person name="Haon M."/>
            <person name="Grisel S."/>
            <person name="Petersen M."/>
            <person name="Berrin J.G."/>
            <person name="Delaux P.M."/>
            <person name="Dal Grande F."/>
            <person name="Keller J."/>
        </authorList>
    </citation>
    <scope>NUCLEOTIDE SEQUENCE [LARGE SCALE GENOMIC DNA]</scope>
    <source>
        <strain evidence="10 11">SAG 2523</strain>
    </source>
</reference>
<evidence type="ECO:0000313" key="10">
    <source>
        <dbReference type="EMBL" id="KAK9853884.1"/>
    </source>
</evidence>
<dbReference type="InterPro" id="IPR052245">
    <property type="entry name" value="Plant_Stress_Dev_TF"/>
</dbReference>
<evidence type="ECO:0000256" key="2">
    <source>
        <dbReference type="ARBA" id="ARBA00023015"/>
    </source>
</evidence>
<protein>
    <submittedName>
        <fullName evidence="10">Uncharacterized protein</fullName>
    </submittedName>
</protein>
<evidence type="ECO:0000259" key="7">
    <source>
        <dbReference type="PROSITE" id="PS50090"/>
    </source>
</evidence>
<dbReference type="PROSITE" id="PS51293">
    <property type="entry name" value="SANT"/>
    <property type="match status" value="1"/>
</dbReference>
<keyword evidence="4" id="KW-0804">Transcription</keyword>
<comment type="subcellular location">
    <subcellularLocation>
        <location evidence="1">Nucleus</location>
    </subcellularLocation>
</comment>
<dbReference type="InterPro" id="IPR009057">
    <property type="entry name" value="Homeodomain-like_sf"/>
</dbReference>
<evidence type="ECO:0000256" key="3">
    <source>
        <dbReference type="ARBA" id="ARBA00023125"/>
    </source>
</evidence>
<evidence type="ECO:0000313" key="11">
    <source>
        <dbReference type="Proteomes" id="UP001485043"/>
    </source>
</evidence>
<comment type="caution">
    <text evidence="10">The sequence shown here is derived from an EMBL/GenBank/DDBJ whole genome shotgun (WGS) entry which is preliminary data.</text>
</comment>
<dbReference type="GO" id="GO:0009739">
    <property type="term" value="P:response to gibberellin"/>
    <property type="evidence" value="ECO:0007669"/>
    <property type="project" value="TreeGrafter"/>
</dbReference>
<sequence length="296" mass="31453">MSSAPEASSLHLREGSSEQPLAEPPTSTQLESSLACATATSSGTPSDLDASSQQQQGSKERRKVGLSWTEAEHRQFLQGLEKLGKGDWRGISRQFVTTRTPTQVASHAQKYYIRQTNQNRRKRRASLFDLANPEGHAQARSSPPASQATAAAAASDGEQFFSRAESSRATMPAEVSQSVAPSHSESLNCLQSRLASAPDSATQSLPSSSLACCHSSASDPRDVSQPKAHEQAEFPAPSPFGGPSDQPATFANGKLHRPVAARPTLHGLVPPPMFMADDPNQCSGGSSMTQSLRPHP</sequence>
<feature type="domain" description="SANT" evidence="8">
    <location>
        <begin position="63"/>
        <end position="116"/>
    </location>
</feature>
<evidence type="ECO:0000256" key="6">
    <source>
        <dbReference type="SAM" id="MobiDB-lite"/>
    </source>
</evidence>
<dbReference type="FunFam" id="1.10.10.60:FF:000009">
    <property type="entry name" value="transcription factor MYB1R1"/>
    <property type="match status" value="1"/>
</dbReference>
<gene>
    <name evidence="10" type="ORF">WJX84_005425</name>
</gene>
<keyword evidence="3" id="KW-0238">DNA-binding</keyword>
<dbReference type="EMBL" id="JALJOV010001126">
    <property type="protein sequence ID" value="KAK9853884.1"/>
    <property type="molecule type" value="Genomic_DNA"/>
</dbReference>
<dbReference type="Pfam" id="PF00249">
    <property type="entry name" value="Myb_DNA-binding"/>
    <property type="match status" value="1"/>
</dbReference>
<dbReference type="GO" id="GO:0009723">
    <property type="term" value="P:response to ethylene"/>
    <property type="evidence" value="ECO:0007669"/>
    <property type="project" value="TreeGrafter"/>
</dbReference>
<dbReference type="AlphaFoldDB" id="A0AAW1SS88"/>
<dbReference type="InterPro" id="IPR006447">
    <property type="entry name" value="Myb_dom_plants"/>
</dbReference>
<evidence type="ECO:0000256" key="4">
    <source>
        <dbReference type="ARBA" id="ARBA00023163"/>
    </source>
</evidence>
<feature type="compositionally biased region" description="Polar residues" evidence="6">
    <location>
        <begin position="280"/>
        <end position="296"/>
    </location>
</feature>
<dbReference type="GO" id="GO:0003677">
    <property type="term" value="F:DNA binding"/>
    <property type="evidence" value="ECO:0007669"/>
    <property type="project" value="UniProtKB-KW"/>
</dbReference>
<accession>A0AAW1SS88</accession>
<feature type="region of interest" description="Disordered" evidence="6">
    <location>
        <begin position="133"/>
        <end position="181"/>
    </location>
</feature>
<dbReference type="PROSITE" id="PS51294">
    <property type="entry name" value="HTH_MYB"/>
    <property type="match status" value="1"/>
</dbReference>
<feature type="domain" description="Myb-like" evidence="7">
    <location>
        <begin position="67"/>
        <end position="112"/>
    </location>
</feature>
<dbReference type="PANTHER" id="PTHR44191:SF4">
    <property type="entry name" value="OS01G0187900 PROTEIN"/>
    <property type="match status" value="1"/>
</dbReference>
<evidence type="ECO:0000259" key="8">
    <source>
        <dbReference type="PROSITE" id="PS51293"/>
    </source>
</evidence>
<dbReference type="GO" id="GO:0005634">
    <property type="term" value="C:nucleus"/>
    <property type="evidence" value="ECO:0007669"/>
    <property type="project" value="UniProtKB-SubCell"/>
</dbReference>
<dbReference type="NCBIfam" id="TIGR01557">
    <property type="entry name" value="myb_SHAQKYF"/>
    <property type="match status" value="1"/>
</dbReference>
<dbReference type="CDD" id="cd00167">
    <property type="entry name" value="SANT"/>
    <property type="match status" value="1"/>
</dbReference>
<evidence type="ECO:0000256" key="1">
    <source>
        <dbReference type="ARBA" id="ARBA00004123"/>
    </source>
</evidence>
<keyword evidence="5" id="KW-0539">Nucleus</keyword>
<dbReference type="InterPro" id="IPR001005">
    <property type="entry name" value="SANT/Myb"/>
</dbReference>
<dbReference type="PROSITE" id="PS50090">
    <property type="entry name" value="MYB_LIKE"/>
    <property type="match status" value="1"/>
</dbReference>
<name>A0AAW1SS88_9CHLO</name>
<evidence type="ECO:0000256" key="5">
    <source>
        <dbReference type="ARBA" id="ARBA00023242"/>
    </source>
</evidence>
<dbReference type="GO" id="GO:0006355">
    <property type="term" value="P:regulation of DNA-templated transcription"/>
    <property type="evidence" value="ECO:0007669"/>
    <property type="project" value="UniProtKB-ARBA"/>
</dbReference>
<dbReference type="InterPro" id="IPR017930">
    <property type="entry name" value="Myb_dom"/>
</dbReference>
<dbReference type="Gene3D" id="1.10.10.60">
    <property type="entry name" value="Homeodomain-like"/>
    <property type="match status" value="1"/>
</dbReference>
<feature type="domain" description="HTH myb-type" evidence="9">
    <location>
        <begin position="60"/>
        <end position="116"/>
    </location>
</feature>
<dbReference type="SUPFAM" id="SSF46689">
    <property type="entry name" value="Homeodomain-like"/>
    <property type="match status" value="1"/>
</dbReference>
<proteinExistence type="predicted"/>
<keyword evidence="11" id="KW-1185">Reference proteome</keyword>
<dbReference type="SMART" id="SM00717">
    <property type="entry name" value="SANT"/>
    <property type="match status" value="1"/>
</dbReference>
<feature type="compositionally biased region" description="Basic and acidic residues" evidence="6">
    <location>
        <begin position="219"/>
        <end position="232"/>
    </location>
</feature>
<dbReference type="Proteomes" id="UP001485043">
    <property type="component" value="Unassembled WGS sequence"/>
</dbReference>
<feature type="compositionally biased region" description="Low complexity" evidence="6">
    <location>
        <begin position="204"/>
        <end position="218"/>
    </location>
</feature>
<feature type="compositionally biased region" description="Low complexity" evidence="6">
    <location>
        <begin position="138"/>
        <end position="155"/>
    </location>
</feature>
<organism evidence="10 11">
    <name type="scientific">Apatococcus fuscideae</name>
    <dbReference type="NCBI Taxonomy" id="2026836"/>
    <lineage>
        <taxon>Eukaryota</taxon>
        <taxon>Viridiplantae</taxon>
        <taxon>Chlorophyta</taxon>
        <taxon>core chlorophytes</taxon>
        <taxon>Trebouxiophyceae</taxon>
        <taxon>Chlorellales</taxon>
        <taxon>Chlorellaceae</taxon>
        <taxon>Apatococcus</taxon>
    </lineage>
</organism>
<keyword evidence="2" id="KW-0805">Transcription regulation</keyword>
<feature type="compositionally biased region" description="Polar residues" evidence="6">
    <location>
        <begin position="38"/>
        <end position="57"/>
    </location>
</feature>